<feature type="compositionally biased region" description="Low complexity" evidence="1">
    <location>
        <begin position="516"/>
        <end position="526"/>
    </location>
</feature>
<feature type="compositionally biased region" description="Polar residues" evidence="1">
    <location>
        <begin position="573"/>
        <end position="601"/>
    </location>
</feature>
<evidence type="ECO:0000313" key="2">
    <source>
        <dbReference type="EMBL" id="CAD8831792.1"/>
    </source>
</evidence>
<sequence>MQSGDGVVEPKTGRGSAEPLVSQVWTDLAVLRGNFSDELHQIRGKLDLLLTHKVSSLAHESAEGESCSQGGTLFSPPSFTDSSTETPVETPIEALRRLARQRCGSASAPVSREGKPSALLDLSMRSKAVKDAFAEGSIVCGVPADPAHVLEEALPVFGARNVDGNSLHAVTNRDLSLPARGADCKPTCFAECSSAEDVEHMRREIFELRALWTTSVVSIEELQKQVHFALSKTLQMEQVQHLQAEVGERLELVEDRLDGADNPQHLARLLEVTRNDLDNLTSDLNAEQLERRNMVPKLGRMCDAVVDAVASVEQRFAKDIEDETRARKMDMQVVFDLMEKEYMPVTVGAGDEESEEMRPLGMHPVKECLRSILETCNESPMETCGDSPMASPLIRCALPTVPEGNVKDGESSPPSSCQEEAQPQYIFQEQDQPHPFQEQAQPQYPPHQAQHSVQQIQQQMHLQQTQQPQQPQRVQSQPQPHVLTYPMPVTLPLQTQLQSPPQPNQQAQQQPPPQQPQLQSQTQLQSHDQHLQPRPQTPRTQAVAQTSQYPLPLAAIPRSSPPLGRDDEEPQAESVTTLHVPSSPSTVSAALSPRSANSCPRHSNGVWKPASSTRHEAFDHADVQSASRLQSPGISVVSTSTSARLGPTKCHSPRQSLSASAKSCRGEGRSESPELPAAVACALRSQNARSATTQRESASCATWRSISRSPSPAPAGTTSPSGATTPKGSQAAGSLVAAPPRPVALSAKTVSQSHLTKGSRHSSGSWHAGRQA</sequence>
<feature type="region of interest" description="Disordered" evidence="1">
    <location>
        <begin position="61"/>
        <end position="86"/>
    </location>
</feature>
<evidence type="ECO:0000256" key="1">
    <source>
        <dbReference type="SAM" id="MobiDB-lite"/>
    </source>
</evidence>
<feature type="region of interest" description="Disordered" evidence="1">
    <location>
        <begin position="436"/>
        <end position="772"/>
    </location>
</feature>
<dbReference type="PANTHER" id="PTHR24258:SF116">
    <property type="entry name" value="FI16631P1-RELATED"/>
    <property type="match status" value="1"/>
</dbReference>
<dbReference type="EMBL" id="HBFQ01008758">
    <property type="protein sequence ID" value="CAD8831792.1"/>
    <property type="molecule type" value="Transcribed_RNA"/>
</dbReference>
<feature type="compositionally biased region" description="Polar residues" evidence="1">
    <location>
        <begin position="66"/>
        <end position="86"/>
    </location>
</feature>
<proteinExistence type="predicted"/>
<reference evidence="2" key="1">
    <citation type="submission" date="2021-01" db="EMBL/GenBank/DDBJ databases">
        <authorList>
            <person name="Corre E."/>
            <person name="Pelletier E."/>
            <person name="Niang G."/>
            <person name="Scheremetjew M."/>
            <person name="Finn R."/>
            <person name="Kale V."/>
            <person name="Holt S."/>
            <person name="Cochrane G."/>
            <person name="Meng A."/>
            <person name="Brown T."/>
            <person name="Cohen L."/>
        </authorList>
    </citation>
    <scope>NUCLEOTIDE SEQUENCE</scope>
</reference>
<feature type="compositionally biased region" description="Polar residues" evidence="1">
    <location>
        <begin position="684"/>
        <end position="702"/>
    </location>
</feature>
<feature type="compositionally biased region" description="Low complexity" evidence="1">
    <location>
        <begin position="437"/>
        <end position="481"/>
    </location>
</feature>
<organism evidence="2">
    <name type="scientific">Noctiluca scintillans</name>
    <name type="common">Sea sparkle</name>
    <name type="synonym">Red tide dinoflagellate</name>
    <dbReference type="NCBI Taxonomy" id="2966"/>
    <lineage>
        <taxon>Eukaryota</taxon>
        <taxon>Sar</taxon>
        <taxon>Alveolata</taxon>
        <taxon>Dinophyceae</taxon>
        <taxon>Noctilucales</taxon>
        <taxon>Noctilucaceae</taxon>
        <taxon>Noctiluca</taxon>
    </lineage>
</organism>
<name>A0A7S0ZTD7_NOCSC</name>
<feature type="compositionally biased region" description="Polar residues" evidence="1">
    <location>
        <begin position="624"/>
        <end position="643"/>
    </location>
</feature>
<dbReference type="PANTHER" id="PTHR24258">
    <property type="entry name" value="SERINE PROTEASE-RELATED"/>
    <property type="match status" value="1"/>
</dbReference>
<dbReference type="AlphaFoldDB" id="A0A7S0ZTD7"/>
<feature type="compositionally biased region" description="Basic and acidic residues" evidence="1">
    <location>
        <begin position="613"/>
        <end position="622"/>
    </location>
</feature>
<accession>A0A7S0ZTD7</accession>
<feature type="region of interest" description="Disordered" evidence="1">
    <location>
        <begin position="401"/>
        <end position="421"/>
    </location>
</feature>
<feature type="compositionally biased region" description="Low complexity" evidence="1">
    <location>
        <begin position="704"/>
        <end position="729"/>
    </location>
</feature>
<feature type="compositionally biased region" description="Polar residues" evidence="1">
    <location>
        <begin position="537"/>
        <end position="549"/>
    </location>
</feature>
<feature type="compositionally biased region" description="Polar residues" evidence="1">
    <location>
        <begin position="748"/>
        <end position="765"/>
    </location>
</feature>
<protein>
    <submittedName>
        <fullName evidence="2">Uncharacterized protein</fullName>
    </submittedName>
</protein>
<feature type="compositionally biased region" description="Polar residues" evidence="1">
    <location>
        <begin position="412"/>
        <end position="421"/>
    </location>
</feature>
<feature type="compositionally biased region" description="Low complexity" evidence="1">
    <location>
        <begin position="490"/>
        <end position="509"/>
    </location>
</feature>
<gene>
    <name evidence="2" type="ORF">NSCI0253_LOCUS6139</name>
</gene>